<dbReference type="Proteomes" id="UP000320048">
    <property type="component" value="Unassembled WGS sequence"/>
</dbReference>
<sequence>MRPLRSALVAVGLVFVGVQPSLGNPGDIAVGGVWVCRITQAAFGLTAEQRAVQMTRQITEVLSTPKLRQGAVVSVRTNGPTAVIVVGEQVVVTVAQEDTRGTSVSTLELARQWARRLALGLSKALPDTEFHTF</sequence>
<evidence type="ECO:0000313" key="1">
    <source>
        <dbReference type="EMBL" id="TMI79961.1"/>
    </source>
</evidence>
<protein>
    <submittedName>
        <fullName evidence="1">Uncharacterized protein</fullName>
    </submittedName>
</protein>
<proteinExistence type="predicted"/>
<reference evidence="1 2" key="1">
    <citation type="journal article" date="2019" name="Nat. Microbiol.">
        <title>Mediterranean grassland soil C-N compound turnover is dependent on rainfall and depth, and is mediated by genomically divergent microorganisms.</title>
        <authorList>
            <person name="Diamond S."/>
            <person name="Andeer P.F."/>
            <person name="Li Z."/>
            <person name="Crits-Christoph A."/>
            <person name="Burstein D."/>
            <person name="Anantharaman K."/>
            <person name="Lane K.R."/>
            <person name="Thomas B.C."/>
            <person name="Pan C."/>
            <person name="Northen T.R."/>
            <person name="Banfield J.F."/>
        </authorList>
    </citation>
    <scope>NUCLEOTIDE SEQUENCE [LARGE SCALE GENOMIC DNA]</scope>
    <source>
        <strain evidence="1">NP_7</strain>
    </source>
</reference>
<evidence type="ECO:0000313" key="2">
    <source>
        <dbReference type="Proteomes" id="UP000320048"/>
    </source>
</evidence>
<accession>A0A537J8S9</accession>
<comment type="caution">
    <text evidence="1">The sequence shown here is derived from an EMBL/GenBank/DDBJ whole genome shotgun (WGS) entry which is preliminary data.</text>
</comment>
<dbReference type="AlphaFoldDB" id="A0A537J8S9"/>
<name>A0A537J8S9_9BACT</name>
<gene>
    <name evidence="1" type="ORF">E6H04_09540</name>
</gene>
<dbReference type="EMBL" id="VBAO01000249">
    <property type="protein sequence ID" value="TMI79961.1"/>
    <property type="molecule type" value="Genomic_DNA"/>
</dbReference>
<organism evidence="1 2">
    <name type="scientific">Candidatus Segetimicrobium genomatis</name>
    <dbReference type="NCBI Taxonomy" id="2569760"/>
    <lineage>
        <taxon>Bacteria</taxon>
        <taxon>Bacillati</taxon>
        <taxon>Candidatus Sysuimicrobiota</taxon>
        <taxon>Candidatus Sysuimicrobiia</taxon>
        <taxon>Candidatus Sysuimicrobiales</taxon>
        <taxon>Candidatus Segetimicrobiaceae</taxon>
        <taxon>Candidatus Segetimicrobium</taxon>
    </lineage>
</organism>